<dbReference type="EMBL" id="CP031310">
    <property type="protein sequence ID" value="QCC52651.1"/>
    <property type="molecule type" value="Genomic_DNA"/>
</dbReference>
<evidence type="ECO:0000313" key="3">
    <source>
        <dbReference type="EMBL" id="QCC52651.1"/>
    </source>
</evidence>
<reference evidence="3 4" key="1">
    <citation type="journal article" date="2019" name="Nat. Commun.">
        <title>A new type of DNA phosphorothioation-based antiviral system in archaea.</title>
        <authorList>
            <person name="Xiong L."/>
            <person name="Liu S."/>
            <person name="Chen S."/>
            <person name="Xiao Y."/>
            <person name="Zhu B."/>
            <person name="Gao Y."/>
            <person name="Zhang Y."/>
            <person name="Chen B."/>
            <person name="Luo J."/>
            <person name="Deng Z."/>
            <person name="Chen X."/>
            <person name="Wang L."/>
            <person name="Chen S."/>
        </authorList>
    </citation>
    <scope>NUCLEOTIDE SEQUENCE [LARGE SCALE GENOMIC DNA]</scope>
    <source>
        <strain evidence="3 4">CBA1105</strain>
    </source>
</reference>
<keyword evidence="1" id="KW-0472">Membrane</keyword>
<evidence type="ECO:0000259" key="2">
    <source>
        <dbReference type="Pfam" id="PF24035"/>
    </source>
</evidence>
<gene>
    <name evidence="3" type="ORF">DV733_16055</name>
</gene>
<proteinExistence type="predicted"/>
<accession>A0A4D6HG87</accession>
<protein>
    <submittedName>
        <fullName evidence="3">Sulfite exporter TauE/SafE family protein</fullName>
    </submittedName>
</protein>
<dbReference type="OrthoDB" id="331021at2157"/>
<dbReference type="Pfam" id="PF24035">
    <property type="entry name" value="DUF7344"/>
    <property type="match status" value="1"/>
</dbReference>
<feature type="transmembrane region" description="Helical" evidence="1">
    <location>
        <begin position="132"/>
        <end position="151"/>
    </location>
</feature>
<keyword evidence="4" id="KW-1185">Reference proteome</keyword>
<name>A0A4D6HG87_9EURY</name>
<organism evidence="3 4">
    <name type="scientific">Halapricum salinum</name>
    <dbReference type="NCBI Taxonomy" id="1457250"/>
    <lineage>
        <taxon>Archaea</taxon>
        <taxon>Methanobacteriati</taxon>
        <taxon>Methanobacteriota</taxon>
        <taxon>Stenosarchaea group</taxon>
        <taxon>Halobacteria</taxon>
        <taxon>Halobacteriales</taxon>
        <taxon>Haloarculaceae</taxon>
        <taxon>Halapricum</taxon>
    </lineage>
</organism>
<dbReference type="GeneID" id="39849404"/>
<feature type="transmembrane region" description="Helical" evidence="1">
    <location>
        <begin position="157"/>
        <end position="175"/>
    </location>
</feature>
<feature type="domain" description="DUF7344" evidence="2">
    <location>
        <begin position="28"/>
        <end position="106"/>
    </location>
</feature>
<dbReference type="KEGG" id="hsn:DV733_16055"/>
<evidence type="ECO:0000256" key="1">
    <source>
        <dbReference type="SAM" id="Phobius"/>
    </source>
</evidence>
<dbReference type="Proteomes" id="UP000296706">
    <property type="component" value="Chromosome"/>
</dbReference>
<dbReference type="AlphaFoldDB" id="A0A4D6HG87"/>
<dbReference type="InterPro" id="IPR055768">
    <property type="entry name" value="DUF7344"/>
</dbReference>
<keyword evidence="1" id="KW-0812">Transmembrane</keyword>
<evidence type="ECO:0000313" key="4">
    <source>
        <dbReference type="Proteomes" id="UP000296706"/>
    </source>
</evidence>
<keyword evidence="1" id="KW-1133">Transmembrane helix</keyword>
<sequence length="192" mass="21438">MPRIGSARWTSLPSIRSRSEALSRETVFEMLKNTRRRYVFHILSQRAEPITLAALSEEVAALEYDTEVEDLDGDQRQRIYVSLRQTHLPRLDEANVVDFDAEANTVALAENASDLQVYLETVPDDDILWAQFYLGLAGVGVGLLLFLWLGVPPLSTYPTLVGTVMLAVLGGSAVVHHRHLQRRRLGTGESPI</sequence>
<dbReference type="RefSeq" id="WP_049992977.1">
    <property type="nucleotide sequence ID" value="NZ_CP031310.1"/>
</dbReference>